<dbReference type="PANTHER" id="PTHR43201:SF5">
    <property type="entry name" value="MEDIUM-CHAIN ACYL-COA LIGASE ACSF2, MITOCHONDRIAL"/>
    <property type="match status" value="1"/>
</dbReference>
<dbReference type="AlphaFoldDB" id="D4LF21"/>
<dbReference type="PANTHER" id="PTHR43201">
    <property type="entry name" value="ACYL-COA SYNTHETASE"/>
    <property type="match status" value="1"/>
</dbReference>
<dbReference type="GO" id="GO:0031956">
    <property type="term" value="F:medium-chain fatty acid-CoA ligase activity"/>
    <property type="evidence" value="ECO:0007669"/>
    <property type="project" value="TreeGrafter"/>
</dbReference>
<dbReference type="InterPro" id="IPR025110">
    <property type="entry name" value="AMP-bd_C"/>
</dbReference>
<gene>
    <name evidence="5" type="ordered locus">RUM_22030</name>
</gene>
<dbReference type="InterPro" id="IPR042099">
    <property type="entry name" value="ANL_N_sf"/>
</dbReference>
<accession>D4LF21</accession>
<organism evidence="5 6">
    <name type="scientific">Ruminococcus champanellensis (strain DSM 18848 / JCM 17042 / KCTC 15320 / 18P13)</name>
    <dbReference type="NCBI Taxonomy" id="213810"/>
    <lineage>
        <taxon>Bacteria</taxon>
        <taxon>Bacillati</taxon>
        <taxon>Bacillota</taxon>
        <taxon>Clostridia</taxon>
        <taxon>Eubacteriales</taxon>
        <taxon>Oscillospiraceae</taxon>
        <taxon>Ruminococcus</taxon>
    </lineage>
</organism>
<dbReference type="Proteomes" id="UP000007054">
    <property type="component" value="Chromosome"/>
</dbReference>
<name>D4LF21_RUMC1</name>
<dbReference type="GeneID" id="83156857"/>
<feature type="domain" description="AMP-binding enzyme C-terminal" evidence="4">
    <location>
        <begin position="433"/>
        <end position="503"/>
    </location>
</feature>
<dbReference type="InterPro" id="IPR020845">
    <property type="entry name" value="AMP-binding_CS"/>
</dbReference>
<evidence type="ECO:0000259" key="4">
    <source>
        <dbReference type="Pfam" id="PF13193"/>
    </source>
</evidence>
<dbReference type="CDD" id="cd04433">
    <property type="entry name" value="AFD_class_I"/>
    <property type="match status" value="1"/>
</dbReference>
<dbReference type="InterPro" id="IPR045851">
    <property type="entry name" value="AMP-bd_C_sf"/>
</dbReference>
<sequence length="519" mass="57846">MRKTFFDYYGKYAAETPDKVLLRIDENTLTYREFMEMTARLGSGMQKLGIKPNDKVGIIMPNSIEWYLVYWSAIRIGAQPVPMDPQSGSLELSRLIPATTVKICFLAERYRNNRIIDAVSALVPGQLSQDKCICFAPQEALPADPVFITEDTFLRDYCGMECAPFTPEPEHTMSLACTSGSTGTPKVLAVPYEGFLISQEDMGSHLHFTAGDVMMLGMTLYHQGGFGMGLQMTLKGGTVLYQPQFNPVTFLETVQKYHISVIQLTSTLAKVLLSTPDFDKYDLSSVRVCYFAGEVLPKELADIFVHRLGIRVINVIGSSETATMVVWDSQLDGDTDPSDFKKLPFTDVKVLDENRNEVNEGETGELCVFTDAVITEYFGNPELSAEKILRDEQGRRWFCTGDLVTKLPGGAVRFAGRSKRIIKRGGNLVHAEEVEACLLTHPDIAAAAVTDEPHPVIGQQIVAYIQPKGDARITRGALAHYFDGKLSAYKIPDKVVLVEEIPKDIGKIQFKYLRKKEYK</sequence>
<feature type="domain" description="AMP-dependent synthetase/ligase" evidence="3">
    <location>
        <begin position="13"/>
        <end position="378"/>
    </location>
</feature>
<proteinExistence type="inferred from homology"/>
<evidence type="ECO:0000256" key="1">
    <source>
        <dbReference type="ARBA" id="ARBA00006432"/>
    </source>
</evidence>
<dbReference type="KEGG" id="rch:RUM_22030"/>
<dbReference type="EMBL" id="FP929052">
    <property type="protein sequence ID" value="CBL18216.1"/>
    <property type="molecule type" value="Genomic_DNA"/>
</dbReference>
<protein>
    <submittedName>
        <fullName evidence="5">Acyl-CoA synthetases (AMP-forming)/AMP-acid ligases II</fullName>
    </submittedName>
</protein>
<dbReference type="GO" id="GO:0006631">
    <property type="term" value="P:fatty acid metabolic process"/>
    <property type="evidence" value="ECO:0007669"/>
    <property type="project" value="TreeGrafter"/>
</dbReference>
<dbReference type="RefSeq" id="WP_015559122.1">
    <property type="nucleotide sequence ID" value="NC_021039.1"/>
</dbReference>
<dbReference type="PATRIC" id="fig|213810.4.peg.2090"/>
<comment type="similarity">
    <text evidence="1">Belongs to the ATP-dependent AMP-binding enzyme family.</text>
</comment>
<dbReference type="SUPFAM" id="SSF56801">
    <property type="entry name" value="Acetyl-CoA synthetase-like"/>
    <property type="match status" value="1"/>
</dbReference>
<dbReference type="InterPro" id="IPR000873">
    <property type="entry name" value="AMP-dep_synth/lig_dom"/>
</dbReference>
<evidence type="ECO:0000313" key="5">
    <source>
        <dbReference type="EMBL" id="CBL18216.1"/>
    </source>
</evidence>
<keyword evidence="2 5" id="KW-0436">Ligase</keyword>
<evidence type="ECO:0000256" key="2">
    <source>
        <dbReference type="ARBA" id="ARBA00022598"/>
    </source>
</evidence>
<evidence type="ECO:0000259" key="3">
    <source>
        <dbReference type="Pfam" id="PF00501"/>
    </source>
</evidence>
<dbReference type="Pfam" id="PF00501">
    <property type="entry name" value="AMP-binding"/>
    <property type="match status" value="1"/>
</dbReference>
<reference evidence="5" key="2">
    <citation type="submission" date="2010-03" db="EMBL/GenBank/DDBJ databases">
        <authorList>
            <person name="Pajon A."/>
        </authorList>
    </citation>
    <scope>NUCLEOTIDE SEQUENCE</scope>
    <source>
        <strain evidence="5">Type strain: 18P13</strain>
    </source>
</reference>
<keyword evidence="6" id="KW-1185">Reference proteome</keyword>
<dbReference type="Gene3D" id="3.40.50.12780">
    <property type="entry name" value="N-terminal domain of ligase-like"/>
    <property type="match status" value="1"/>
</dbReference>
<dbReference type="STRING" id="213810.RUM_22030"/>
<dbReference type="Gene3D" id="3.30.300.30">
    <property type="match status" value="1"/>
</dbReference>
<reference evidence="5" key="1">
    <citation type="submission" date="2010-03" db="EMBL/GenBank/DDBJ databases">
        <title>The genome sequence of Ruminococcus sp. 18P13.</title>
        <authorList>
            <consortium name="metaHIT consortium -- http://www.metahit.eu/"/>
            <person name="Pajon A."/>
            <person name="Turner K."/>
            <person name="Parkhill J."/>
            <person name="Bernalier A."/>
        </authorList>
    </citation>
    <scope>NUCLEOTIDE SEQUENCE [LARGE SCALE GENOMIC DNA]</scope>
    <source>
        <strain evidence="5">Type strain: 18P13</strain>
    </source>
</reference>
<dbReference type="PROSITE" id="PS00455">
    <property type="entry name" value="AMP_BINDING"/>
    <property type="match status" value="1"/>
</dbReference>
<dbReference type="BioCyc" id="RCHA213810:RUM_RS10695-MONOMER"/>
<evidence type="ECO:0000313" key="6">
    <source>
        <dbReference type="Proteomes" id="UP000007054"/>
    </source>
</evidence>
<dbReference type="Pfam" id="PF13193">
    <property type="entry name" value="AMP-binding_C"/>
    <property type="match status" value="1"/>
</dbReference>
<dbReference type="HOGENOM" id="CLU_000022_59_0_9"/>